<name>A0A2J5HE81_9EURO</name>
<keyword evidence="1" id="KW-0812">Transmembrane</keyword>
<protein>
    <submittedName>
        <fullName evidence="2">Uncharacterized protein</fullName>
    </submittedName>
</protein>
<evidence type="ECO:0000313" key="3">
    <source>
        <dbReference type="Proteomes" id="UP000235023"/>
    </source>
</evidence>
<dbReference type="Proteomes" id="UP000235023">
    <property type="component" value="Unassembled WGS sequence"/>
</dbReference>
<organism evidence="2 3">
    <name type="scientific">Aspergillus taichungensis</name>
    <dbReference type="NCBI Taxonomy" id="482145"/>
    <lineage>
        <taxon>Eukaryota</taxon>
        <taxon>Fungi</taxon>
        <taxon>Dikarya</taxon>
        <taxon>Ascomycota</taxon>
        <taxon>Pezizomycotina</taxon>
        <taxon>Eurotiomycetes</taxon>
        <taxon>Eurotiomycetidae</taxon>
        <taxon>Eurotiales</taxon>
        <taxon>Aspergillaceae</taxon>
        <taxon>Aspergillus</taxon>
        <taxon>Aspergillus subgen. Circumdati</taxon>
    </lineage>
</organism>
<accession>A0A2J5HE81</accession>
<dbReference type="EMBL" id="KZ559661">
    <property type="protein sequence ID" value="PLN75151.1"/>
    <property type="molecule type" value="Genomic_DNA"/>
</dbReference>
<evidence type="ECO:0000313" key="2">
    <source>
        <dbReference type="EMBL" id="PLN75151.1"/>
    </source>
</evidence>
<reference evidence="3" key="1">
    <citation type="submission" date="2017-12" db="EMBL/GenBank/DDBJ databases">
        <authorList>
            <consortium name="DOE Joint Genome Institute"/>
            <person name="Mondo S.J."/>
            <person name="Kjaerbolling I."/>
            <person name="Vesth T.C."/>
            <person name="Frisvad J.C."/>
            <person name="Nybo J.L."/>
            <person name="Theobald S."/>
            <person name="Kuo A."/>
            <person name="Bowyer P."/>
            <person name="Matsuda Y."/>
            <person name="Lyhne E.K."/>
            <person name="Kogle M.E."/>
            <person name="Clum A."/>
            <person name="Lipzen A."/>
            <person name="Salamov A."/>
            <person name="Ngan C.Y."/>
            <person name="Daum C."/>
            <person name="Chiniquy J."/>
            <person name="Barry K."/>
            <person name="LaButti K."/>
            <person name="Haridas S."/>
            <person name="Simmons B.A."/>
            <person name="Magnuson J.K."/>
            <person name="Mortensen U.H."/>
            <person name="Larsen T.O."/>
            <person name="Grigoriev I.V."/>
            <person name="Baker S.E."/>
            <person name="Andersen M.R."/>
            <person name="Nordberg H.P."/>
            <person name="Cantor M.N."/>
            <person name="Hua S.X."/>
        </authorList>
    </citation>
    <scope>NUCLEOTIDE SEQUENCE [LARGE SCALE GENOMIC DNA]</scope>
    <source>
        <strain evidence="3">IBT 19404</strain>
    </source>
</reference>
<keyword evidence="3" id="KW-1185">Reference proteome</keyword>
<dbReference type="AlphaFoldDB" id="A0A2J5HE81"/>
<keyword evidence="1" id="KW-1133">Transmembrane helix</keyword>
<evidence type="ECO:0000256" key="1">
    <source>
        <dbReference type="SAM" id="Phobius"/>
    </source>
</evidence>
<feature type="transmembrane region" description="Helical" evidence="1">
    <location>
        <begin position="36"/>
        <end position="69"/>
    </location>
</feature>
<gene>
    <name evidence="2" type="ORF">BDW42DRAFT_43317</name>
</gene>
<proteinExistence type="predicted"/>
<sequence length="71" mass="8148">MMHAIIATCLELMCSTIVISQTDISIRLVEPVSFFLFFLSFICLMLFCPYTPTAYLSFFSYVCPCLILFNI</sequence>
<keyword evidence="1" id="KW-0472">Membrane</keyword>